<sequence length="47" mass="5478">MFLFLEKDPVEATFVGSEFLSYDFTSNYNGFASHDEQLTLFFKTKQS</sequence>
<dbReference type="Proteomes" id="UP000887565">
    <property type="component" value="Unplaced"/>
</dbReference>
<protein>
    <submittedName>
        <fullName evidence="2">Uncharacterized protein</fullName>
    </submittedName>
</protein>
<dbReference type="AlphaFoldDB" id="A0A915ISQ6"/>
<accession>A0A915ISQ6</accession>
<organism evidence="1 2">
    <name type="scientific">Romanomermis culicivorax</name>
    <name type="common">Nematode worm</name>
    <dbReference type="NCBI Taxonomy" id="13658"/>
    <lineage>
        <taxon>Eukaryota</taxon>
        <taxon>Metazoa</taxon>
        <taxon>Ecdysozoa</taxon>
        <taxon>Nematoda</taxon>
        <taxon>Enoplea</taxon>
        <taxon>Dorylaimia</taxon>
        <taxon>Mermithida</taxon>
        <taxon>Mermithoidea</taxon>
        <taxon>Mermithidae</taxon>
        <taxon>Romanomermis</taxon>
    </lineage>
</organism>
<keyword evidence="1" id="KW-1185">Reference proteome</keyword>
<reference evidence="2" key="1">
    <citation type="submission" date="2022-11" db="UniProtKB">
        <authorList>
            <consortium name="WormBaseParasite"/>
        </authorList>
    </citation>
    <scope>IDENTIFICATION</scope>
</reference>
<evidence type="ECO:0000313" key="2">
    <source>
        <dbReference type="WBParaSite" id="nRc.2.0.1.t17067-RA"/>
    </source>
</evidence>
<proteinExistence type="predicted"/>
<dbReference type="WBParaSite" id="nRc.2.0.1.t17067-RA">
    <property type="protein sequence ID" value="nRc.2.0.1.t17067-RA"/>
    <property type="gene ID" value="nRc.2.0.1.g17067"/>
</dbReference>
<name>A0A915ISQ6_ROMCU</name>
<evidence type="ECO:0000313" key="1">
    <source>
        <dbReference type="Proteomes" id="UP000887565"/>
    </source>
</evidence>